<dbReference type="GO" id="GO:0004252">
    <property type="term" value="F:serine-type endopeptidase activity"/>
    <property type="evidence" value="ECO:0007669"/>
    <property type="project" value="InterPro"/>
</dbReference>
<dbReference type="Proteomes" id="UP001488838">
    <property type="component" value="Unassembled WGS sequence"/>
</dbReference>
<dbReference type="Gene3D" id="2.40.10.10">
    <property type="entry name" value="Trypsin-like serine proteases"/>
    <property type="match status" value="3"/>
</dbReference>
<organism evidence="4 5">
    <name type="scientific">Myodes glareolus</name>
    <name type="common">Bank vole</name>
    <name type="synonym">Clethrionomys glareolus</name>
    <dbReference type="NCBI Taxonomy" id="447135"/>
    <lineage>
        <taxon>Eukaryota</taxon>
        <taxon>Metazoa</taxon>
        <taxon>Chordata</taxon>
        <taxon>Craniata</taxon>
        <taxon>Vertebrata</taxon>
        <taxon>Euteleostomi</taxon>
        <taxon>Mammalia</taxon>
        <taxon>Eutheria</taxon>
        <taxon>Euarchontoglires</taxon>
        <taxon>Glires</taxon>
        <taxon>Rodentia</taxon>
        <taxon>Myomorpha</taxon>
        <taxon>Muroidea</taxon>
        <taxon>Cricetidae</taxon>
        <taxon>Arvicolinae</taxon>
        <taxon>Myodes</taxon>
    </lineage>
</organism>
<proteinExistence type="predicted"/>
<sequence>MGELPELSWGEVVHTQVDLCNTFETHIIGGREVAPHSRPYMASLQKDGSHVCGGVLVHPKWVLTAAHCLSEPCRKSSESPNLALGRSRSRKPGVGGGGRMSAKMEDDLPGVGWGGCCECGCMGKEERQFSGCGWVQQLKLVLGLHHLHDLRDPGLAFHIKAAIKHPGYSRNYENDLALLKLDGRLRPSRNVQPLALPRKNQARPAEGARCSMAGWGRIHQGGPLARALQELDLRVLDTRMCNNSRFWNGALEDGMLCLKAAARSQAPCKVKGTRRLGLGGNSSWLLTPLAEPRRGRGGLLVTWAQSKGPGVERREKGKDAPWLVSGPWPTLRAQELIHTNHLQQGDSGGPLVCGKGQVDGILSFSSKTCTDIFKPPVATAVAPYIPWIRKVIRRWPPHDLDTLADQGGEGLGVPLRTNK</sequence>
<dbReference type="SMART" id="SM00020">
    <property type="entry name" value="Tryp_SPc"/>
    <property type="match status" value="1"/>
</dbReference>
<dbReference type="AlphaFoldDB" id="A0AAW0HQ32"/>
<gene>
    <name evidence="4" type="ORF">U0070_020094</name>
</gene>
<dbReference type="Pfam" id="PF00089">
    <property type="entry name" value="Trypsin"/>
    <property type="match status" value="3"/>
</dbReference>
<dbReference type="PROSITE" id="PS00134">
    <property type="entry name" value="TRYPSIN_HIS"/>
    <property type="match status" value="1"/>
</dbReference>
<feature type="region of interest" description="Disordered" evidence="2">
    <location>
        <begin position="72"/>
        <end position="102"/>
    </location>
</feature>
<dbReference type="GO" id="GO:0006508">
    <property type="term" value="P:proteolysis"/>
    <property type="evidence" value="ECO:0007669"/>
    <property type="project" value="InterPro"/>
</dbReference>
<feature type="domain" description="Peptidase S1" evidence="3">
    <location>
        <begin position="27"/>
        <end position="393"/>
    </location>
</feature>
<evidence type="ECO:0000256" key="1">
    <source>
        <dbReference type="ARBA" id="ARBA00023157"/>
    </source>
</evidence>
<dbReference type="EMBL" id="JBBHLL010000398">
    <property type="protein sequence ID" value="KAK7803877.1"/>
    <property type="molecule type" value="Genomic_DNA"/>
</dbReference>
<dbReference type="SUPFAM" id="SSF50494">
    <property type="entry name" value="Trypsin-like serine proteases"/>
    <property type="match status" value="1"/>
</dbReference>
<keyword evidence="1" id="KW-1015">Disulfide bond</keyword>
<reference evidence="4 5" key="1">
    <citation type="journal article" date="2023" name="bioRxiv">
        <title>Conserved and derived expression patterns and positive selection on dental genes reveal complex evolutionary context of ever-growing rodent molars.</title>
        <authorList>
            <person name="Calamari Z.T."/>
            <person name="Song A."/>
            <person name="Cohen E."/>
            <person name="Akter M."/>
            <person name="Roy R.D."/>
            <person name="Hallikas O."/>
            <person name="Christensen M.M."/>
            <person name="Li P."/>
            <person name="Marangoni P."/>
            <person name="Jernvall J."/>
            <person name="Klein O.D."/>
        </authorList>
    </citation>
    <scope>NUCLEOTIDE SEQUENCE [LARGE SCALE GENOMIC DNA]</scope>
    <source>
        <strain evidence="4">V071</strain>
    </source>
</reference>
<dbReference type="CDD" id="cd00190">
    <property type="entry name" value="Tryp_SPc"/>
    <property type="match status" value="1"/>
</dbReference>
<accession>A0AAW0HQ32</accession>
<dbReference type="InterPro" id="IPR043504">
    <property type="entry name" value="Peptidase_S1_PA_chymotrypsin"/>
</dbReference>
<keyword evidence="5" id="KW-1185">Reference proteome</keyword>
<dbReference type="InterPro" id="IPR018114">
    <property type="entry name" value="TRYPSIN_HIS"/>
</dbReference>
<evidence type="ECO:0000313" key="5">
    <source>
        <dbReference type="Proteomes" id="UP001488838"/>
    </source>
</evidence>
<evidence type="ECO:0000256" key="2">
    <source>
        <dbReference type="SAM" id="MobiDB-lite"/>
    </source>
</evidence>
<evidence type="ECO:0000313" key="4">
    <source>
        <dbReference type="EMBL" id="KAK7803877.1"/>
    </source>
</evidence>
<dbReference type="InterPro" id="IPR001254">
    <property type="entry name" value="Trypsin_dom"/>
</dbReference>
<comment type="caution">
    <text evidence="4">The sequence shown here is derived from an EMBL/GenBank/DDBJ whole genome shotgun (WGS) entry which is preliminary data.</text>
</comment>
<dbReference type="PANTHER" id="PTHR24271">
    <property type="entry name" value="KALLIKREIN-RELATED"/>
    <property type="match status" value="1"/>
</dbReference>
<dbReference type="PROSITE" id="PS50240">
    <property type="entry name" value="TRYPSIN_DOM"/>
    <property type="match status" value="1"/>
</dbReference>
<evidence type="ECO:0000259" key="3">
    <source>
        <dbReference type="PROSITE" id="PS50240"/>
    </source>
</evidence>
<protein>
    <recommendedName>
        <fullName evidence="3">Peptidase S1 domain-containing protein</fullName>
    </recommendedName>
</protein>
<dbReference type="PANTHER" id="PTHR24271:SF51">
    <property type="entry name" value="GRANZYME M"/>
    <property type="match status" value="1"/>
</dbReference>
<dbReference type="InterPro" id="IPR009003">
    <property type="entry name" value="Peptidase_S1_PA"/>
</dbReference>
<name>A0AAW0HQ32_MYOGA</name>